<feature type="compositionally biased region" description="Low complexity" evidence="1">
    <location>
        <begin position="75"/>
        <end position="84"/>
    </location>
</feature>
<evidence type="ECO:0000313" key="2">
    <source>
        <dbReference type="EMBL" id="KAK3884461.1"/>
    </source>
</evidence>
<comment type="caution">
    <text evidence="2">The sequence shown here is derived from an EMBL/GenBank/DDBJ whole genome shotgun (WGS) entry which is preliminary data.</text>
</comment>
<reference evidence="2" key="1">
    <citation type="submission" date="2023-10" db="EMBL/GenBank/DDBJ databases">
        <title>Genome assemblies of two species of porcelain crab, Petrolisthes cinctipes and Petrolisthes manimaculis (Anomura: Porcellanidae).</title>
        <authorList>
            <person name="Angst P."/>
        </authorList>
    </citation>
    <scope>NUCLEOTIDE SEQUENCE</scope>
    <source>
        <strain evidence="2">PB745_01</strain>
        <tissue evidence="2">Gill</tissue>
    </source>
</reference>
<evidence type="ECO:0000313" key="3">
    <source>
        <dbReference type="Proteomes" id="UP001286313"/>
    </source>
</evidence>
<keyword evidence="3" id="KW-1185">Reference proteome</keyword>
<organism evidence="2 3">
    <name type="scientific">Petrolisthes cinctipes</name>
    <name type="common">Flat porcelain crab</name>
    <dbReference type="NCBI Taxonomy" id="88211"/>
    <lineage>
        <taxon>Eukaryota</taxon>
        <taxon>Metazoa</taxon>
        <taxon>Ecdysozoa</taxon>
        <taxon>Arthropoda</taxon>
        <taxon>Crustacea</taxon>
        <taxon>Multicrustacea</taxon>
        <taxon>Malacostraca</taxon>
        <taxon>Eumalacostraca</taxon>
        <taxon>Eucarida</taxon>
        <taxon>Decapoda</taxon>
        <taxon>Pleocyemata</taxon>
        <taxon>Anomura</taxon>
        <taxon>Galatheoidea</taxon>
        <taxon>Porcellanidae</taxon>
        <taxon>Petrolisthes</taxon>
    </lineage>
</organism>
<evidence type="ECO:0000256" key="1">
    <source>
        <dbReference type="SAM" id="MobiDB-lite"/>
    </source>
</evidence>
<feature type="region of interest" description="Disordered" evidence="1">
    <location>
        <begin position="39"/>
        <end position="191"/>
    </location>
</feature>
<accession>A0AAE1G3G6</accession>
<name>A0AAE1G3G6_PETCI</name>
<feature type="compositionally biased region" description="Polar residues" evidence="1">
    <location>
        <begin position="176"/>
        <end position="186"/>
    </location>
</feature>
<sequence>MTGCIQAAYLKAGQDFQVFSKLLPEILAYNNLPNIKIPPSWLGKQQPPSPQPTPNAPPPHLPPPTTPSPIPPASQPQTTSSNSPCTDSHHHPPDMSPCKRRSTSPSPVRRSEAMAPPKTPSDRSRSTSKRTTISPLSGSQPEPEDAPPPKRQNSLDKHIYKTIKIKHKSQDPKLSPSPTRVTTFKGSHTDGEVGTEVTQKWEFYAACLELGAGRQVGRLSRSSDRNSCVKSVVCPAAKSSEVTQSSLRGLIYRQMRSPDVAWVTWGSYPVWRQVGSVVVCGVQAWSGVEVVSGAVEYTRCGAWLGGARGVVVSGATQGVEGGLVELVVWRVEWRSFCSLESGQESHMGWGVEWWSRMDVCRDFMEGSHTDGEVGTEVTQKWEFYAACLELGAGRQVGRLSRSSDRNSCVKSVVCPAAKSSEVTQSSLRGLIYRQMRSPDVAWVTWGSYPVWRQVGR</sequence>
<dbReference type="EMBL" id="JAWQEG010000884">
    <property type="protein sequence ID" value="KAK3884461.1"/>
    <property type="molecule type" value="Genomic_DNA"/>
</dbReference>
<gene>
    <name evidence="2" type="ORF">Pcinc_011296</name>
</gene>
<dbReference type="Proteomes" id="UP001286313">
    <property type="component" value="Unassembled WGS sequence"/>
</dbReference>
<feature type="compositionally biased region" description="Pro residues" evidence="1">
    <location>
        <begin position="47"/>
        <end position="74"/>
    </location>
</feature>
<dbReference type="AlphaFoldDB" id="A0AAE1G3G6"/>
<protein>
    <submittedName>
        <fullName evidence="2">Uncharacterized protein</fullName>
    </submittedName>
</protein>
<proteinExistence type="predicted"/>